<evidence type="ECO:0000256" key="1">
    <source>
        <dbReference type="ARBA" id="ARBA00005417"/>
    </source>
</evidence>
<evidence type="ECO:0000313" key="7">
    <source>
        <dbReference type="Proteomes" id="UP000199228"/>
    </source>
</evidence>
<comment type="similarity">
    <text evidence="1">Belongs to the ABC transporter superfamily.</text>
</comment>
<evidence type="ECO:0000256" key="3">
    <source>
        <dbReference type="ARBA" id="ARBA00022741"/>
    </source>
</evidence>
<dbReference type="AlphaFoldDB" id="A0A1G6A470"/>
<name>A0A1G6A470_EUBOX</name>
<dbReference type="InterPro" id="IPR017911">
    <property type="entry name" value="MacB-like_ATP-bd"/>
</dbReference>
<reference evidence="6 7" key="1">
    <citation type="submission" date="2016-10" db="EMBL/GenBank/DDBJ databases">
        <authorList>
            <person name="de Groot N.N."/>
        </authorList>
    </citation>
    <scope>NUCLEOTIDE SEQUENCE [LARGE SCALE GENOMIC DNA]</scope>
    <source>
        <strain evidence="6 7">DSM 3217</strain>
    </source>
</reference>
<dbReference type="GO" id="GO:0016887">
    <property type="term" value="F:ATP hydrolysis activity"/>
    <property type="evidence" value="ECO:0007669"/>
    <property type="project" value="InterPro"/>
</dbReference>
<dbReference type="Pfam" id="PF00005">
    <property type="entry name" value="ABC_tran"/>
    <property type="match status" value="1"/>
</dbReference>
<dbReference type="CDD" id="cd03255">
    <property type="entry name" value="ABC_MJ0796_LolCDE_FtsE"/>
    <property type="match status" value="1"/>
</dbReference>
<accession>A0A1G6A470</accession>
<dbReference type="InterPro" id="IPR003439">
    <property type="entry name" value="ABC_transporter-like_ATP-bd"/>
</dbReference>
<dbReference type="SMART" id="SM00382">
    <property type="entry name" value="AAA"/>
    <property type="match status" value="1"/>
</dbReference>
<organism evidence="6 7">
    <name type="scientific">Eubacterium oxidoreducens</name>
    <dbReference type="NCBI Taxonomy" id="1732"/>
    <lineage>
        <taxon>Bacteria</taxon>
        <taxon>Bacillati</taxon>
        <taxon>Bacillota</taxon>
        <taxon>Clostridia</taxon>
        <taxon>Eubacteriales</taxon>
        <taxon>Eubacteriaceae</taxon>
        <taxon>Eubacterium</taxon>
    </lineage>
</organism>
<evidence type="ECO:0000259" key="5">
    <source>
        <dbReference type="PROSITE" id="PS50893"/>
    </source>
</evidence>
<dbReference type="OrthoDB" id="9802264at2"/>
<dbReference type="EMBL" id="FMXR01000004">
    <property type="protein sequence ID" value="SDB03175.1"/>
    <property type="molecule type" value="Genomic_DNA"/>
</dbReference>
<dbReference type="GO" id="GO:0005524">
    <property type="term" value="F:ATP binding"/>
    <property type="evidence" value="ECO:0007669"/>
    <property type="project" value="UniProtKB-KW"/>
</dbReference>
<keyword evidence="4 6" id="KW-0067">ATP-binding</keyword>
<protein>
    <submittedName>
        <fullName evidence="6">Putative ABC transport system ATP-binding protein</fullName>
    </submittedName>
</protein>
<dbReference type="STRING" id="1732.SAMN02910417_00238"/>
<dbReference type="SUPFAM" id="SSF52540">
    <property type="entry name" value="P-loop containing nucleoside triphosphate hydrolases"/>
    <property type="match status" value="1"/>
</dbReference>
<dbReference type="Proteomes" id="UP000199228">
    <property type="component" value="Unassembled WGS sequence"/>
</dbReference>
<evidence type="ECO:0000256" key="2">
    <source>
        <dbReference type="ARBA" id="ARBA00022448"/>
    </source>
</evidence>
<dbReference type="RefSeq" id="WP_090171261.1">
    <property type="nucleotide sequence ID" value="NZ_FMXR01000004.1"/>
</dbReference>
<dbReference type="GO" id="GO:0098796">
    <property type="term" value="C:membrane protein complex"/>
    <property type="evidence" value="ECO:0007669"/>
    <property type="project" value="UniProtKB-ARBA"/>
</dbReference>
<dbReference type="InterPro" id="IPR017871">
    <property type="entry name" value="ABC_transporter-like_CS"/>
</dbReference>
<dbReference type="Gene3D" id="3.40.50.300">
    <property type="entry name" value="P-loop containing nucleotide triphosphate hydrolases"/>
    <property type="match status" value="1"/>
</dbReference>
<dbReference type="InterPro" id="IPR003593">
    <property type="entry name" value="AAA+_ATPase"/>
</dbReference>
<dbReference type="InterPro" id="IPR027417">
    <property type="entry name" value="P-loop_NTPase"/>
</dbReference>
<keyword evidence="2" id="KW-0813">Transport</keyword>
<dbReference type="PANTHER" id="PTHR42798">
    <property type="entry name" value="LIPOPROTEIN-RELEASING SYSTEM ATP-BINDING PROTEIN LOLD"/>
    <property type="match status" value="1"/>
</dbReference>
<dbReference type="PROSITE" id="PS50893">
    <property type="entry name" value="ABC_TRANSPORTER_2"/>
    <property type="match status" value="1"/>
</dbReference>
<dbReference type="FunFam" id="3.40.50.300:FF:000032">
    <property type="entry name" value="Export ABC transporter ATP-binding protein"/>
    <property type="match status" value="1"/>
</dbReference>
<dbReference type="PROSITE" id="PS00211">
    <property type="entry name" value="ABC_TRANSPORTER_1"/>
    <property type="match status" value="1"/>
</dbReference>
<keyword evidence="7" id="KW-1185">Reference proteome</keyword>
<gene>
    <name evidence="6" type="ORF">SAMN02910417_00238</name>
</gene>
<dbReference type="PANTHER" id="PTHR42798:SF4">
    <property type="entry name" value="ABC TRANSPORTER DOMAIN-CONTAINING PROTEIN"/>
    <property type="match status" value="1"/>
</dbReference>
<evidence type="ECO:0000313" key="6">
    <source>
        <dbReference type="EMBL" id="SDB03175.1"/>
    </source>
</evidence>
<evidence type="ECO:0000256" key="4">
    <source>
        <dbReference type="ARBA" id="ARBA00022840"/>
    </source>
</evidence>
<feature type="domain" description="ABC transporter" evidence="5">
    <location>
        <begin position="5"/>
        <end position="223"/>
    </location>
</feature>
<dbReference type="GO" id="GO:0022857">
    <property type="term" value="F:transmembrane transporter activity"/>
    <property type="evidence" value="ECO:0007669"/>
    <property type="project" value="UniProtKB-ARBA"/>
</dbReference>
<sequence>MNTVIELNNISKTFGKKNAQVKALREVSLKVQENEVVAIVGKSGSGKSTLLNIIGCMDRLDSGQYMLGETNIETLKDRELAKIRNEFFGYVMQDYALIGDMSVQKNIEMPLKYAKKSKRSKEKISRYAKELGIEDKLQSKVENLSGGQKQRVAIARALINDAKVILADEPTGALDAQTGEDVFQLLLSYKKEGKSVVIVTHNEELAKRCDRIIKLGDGKIIEE</sequence>
<keyword evidence="3" id="KW-0547">Nucleotide-binding</keyword>
<proteinExistence type="inferred from homology"/>